<reference evidence="4 5" key="1">
    <citation type="submission" date="2018-03" db="EMBL/GenBank/DDBJ databases">
        <title>Bioinformatic expansion and discovery of thiopeptide antibiotics.</title>
        <authorList>
            <person name="Schwalen C.J."/>
            <person name="Hudson G.A."/>
            <person name="Mitchell D.A."/>
        </authorList>
    </citation>
    <scope>NUCLEOTIDE SEQUENCE [LARGE SCALE GENOMIC DNA]</scope>
    <source>
        <strain evidence="4 5">ATCC 21389</strain>
    </source>
</reference>
<feature type="region of interest" description="Disordered" evidence="1">
    <location>
        <begin position="43"/>
        <end position="63"/>
    </location>
</feature>
<evidence type="ECO:0000256" key="2">
    <source>
        <dbReference type="SAM" id="Phobius"/>
    </source>
</evidence>
<protein>
    <recommendedName>
        <fullName evidence="3">SHOCT domain-containing protein</fullName>
    </recommendedName>
</protein>
<accession>A0A2V4NFQ3</accession>
<dbReference type="Proteomes" id="UP000248039">
    <property type="component" value="Unassembled WGS sequence"/>
</dbReference>
<evidence type="ECO:0000313" key="4">
    <source>
        <dbReference type="EMBL" id="PYC82655.1"/>
    </source>
</evidence>
<comment type="caution">
    <text evidence="4">The sequence shown here is derived from an EMBL/GenBank/DDBJ whole genome shotgun (WGS) entry which is preliminary data.</text>
</comment>
<dbReference type="InterPro" id="IPR018649">
    <property type="entry name" value="SHOCT"/>
</dbReference>
<sequence length="91" mass="10476">MIHNFDHGGMNGWGYGLMTLIILILICLIVLVALLAYHRLGDRHPSDRQVTSGRPDAHHPDPERLLAERYAHGEIDDDEYQRRLKVLRDHA</sequence>
<feature type="domain" description="SHOCT" evidence="3">
    <location>
        <begin position="61"/>
        <end position="87"/>
    </location>
</feature>
<gene>
    <name evidence="4" type="ORF">C7C46_09860</name>
</gene>
<proteinExistence type="predicted"/>
<keyword evidence="5" id="KW-1185">Reference proteome</keyword>
<keyword evidence="2" id="KW-0472">Membrane</keyword>
<dbReference type="Pfam" id="PF09851">
    <property type="entry name" value="SHOCT"/>
    <property type="match status" value="1"/>
</dbReference>
<evidence type="ECO:0000259" key="3">
    <source>
        <dbReference type="Pfam" id="PF09851"/>
    </source>
</evidence>
<feature type="transmembrane region" description="Helical" evidence="2">
    <location>
        <begin position="12"/>
        <end position="37"/>
    </location>
</feature>
<dbReference type="AlphaFoldDB" id="A0A2V4NFQ3"/>
<evidence type="ECO:0000256" key="1">
    <source>
        <dbReference type="SAM" id="MobiDB-lite"/>
    </source>
</evidence>
<name>A0A2V4NFQ3_9ACTN</name>
<dbReference type="EMBL" id="PYBW01000030">
    <property type="protein sequence ID" value="PYC82655.1"/>
    <property type="molecule type" value="Genomic_DNA"/>
</dbReference>
<dbReference type="OrthoDB" id="3748887at2"/>
<organism evidence="4 5">
    <name type="scientific">Streptomyces tateyamensis</name>
    <dbReference type="NCBI Taxonomy" id="565073"/>
    <lineage>
        <taxon>Bacteria</taxon>
        <taxon>Bacillati</taxon>
        <taxon>Actinomycetota</taxon>
        <taxon>Actinomycetes</taxon>
        <taxon>Kitasatosporales</taxon>
        <taxon>Streptomycetaceae</taxon>
        <taxon>Streptomyces</taxon>
    </lineage>
</organism>
<keyword evidence="2" id="KW-1133">Transmembrane helix</keyword>
<dbReference type="RefSeq" id="WP_110667900.1">
    <property type="nucleotide sequence ID" value="NZ_PYBW01000030.1"/>
</dbReference>
<evidence type="ECO:0000313" key="5">
    <source>
        <dbReference type="Proteomes" id="UP000248039"/>
    </source>
</evidence>
<keyword evidence="2" id="KW-0812">Transmembrane</keyword>